<keyword evidence="2 4" id="KW-0863">Zinc-finger</keyword>
<evidence type="ECO:0000259" key="6">
    <source>
        <dbReference type="PROSITE" id="PS50808"/>
    </source>
</evidence>
<accession>A0A151IB61</accession>
<dbReference type="EMBL" id="KQ978121">
    <property type="protein sequence ID" value="KYM96903.1"/>
    <property type="molecule type" value="Genomic_DNA"/>
</dbReference>
<dbReference type="InterPro" id="IPR003656">
    <property type="entry name" value="Znf_BED"/>
</dbReference>
<dbReference type="GO" id="GO:0003677">
    <property type="term" value="F:DNA binding"/>
    <property type="evidence" value="ECO:0007669"/>
    <property type="project" value="InterPro"/>
</dbReference>
<dbReference type="GO" id="GO:0008270">
    <property type="term" value="F:zinc ion binding"/>
    <property type="evidence" value="ECO:0007669"/>
    <property type="project" value="UniProtKB-KW"/>
</dbReference>
<proteinExistence type="predicted"/>
<dbReference type="InterPro" id="IPR036236">
    <property type="entry name" value="Znf_C2H2_sf"/>
</dbReference>
<sequence>MGKIKTSSNWQFFVKNSSGGLCKICQRQVNCKGNTTNLSNHLKRHHKSVLENSEDTKDSELIDDPDASLSVST</sequence>
<evidence type="ECO:0000256" key="3">
    <source>
        <dbReference type="ARBA" id="ARBA00022833"/>
    </source>
</evidence>
<organism evidence="7 8">
    <name type="scientific">Cyphomyrmex costatus</name>
    <dbReference type="NCBI Taxonomy" id="456900"/>
    <lineage>
        <taxon>Eukaryota</taxon>
        <taxon>Metazoa</taxon>
        <taxon>Ecdysozoa</taxon>
        <taxon>Arthropoda</taxon>
        <taxon>Hexapoda</taxon>
        <taxon>Insecta</taxon>
        <taxon>Pterygota</taxon>
        <taxon>Neoptera</taxon>
        <taxon>Endopterygota</taxon>
        <taxon>Hymenoptera</taxon>
        <taxon>Apocrita</taxon>
        <taxon>Aculeata</taxon>
        <taxon>Formicoidea</taxon>
        <taxon>Formicidae</taxon>
        <taxon>Myrmicinae</taxon>
        <taxon>Cyphomyrmex</taxon>
    </lineage>
</organism>
<feature type="region of interest" description="Disordered" evidence="5">
    <location>
        <begin position="35"/>
        <end position="73"/>
    </location>
</feature>
<reference evidence="7 8" key="1">
    <citation type="submission" date="2016-03" db="EMBL/GenBank/DDBJ databases">
        <title>Cyphomyrmex costatus WGS genome.</title>
        <authorList>
            <person name="Nygaard S."/>
            <person name="Hu H."/>
            <person name="Boomsma J."/>
            <person name="Zhang G."/>
        </authorList>
    </citation>
    <scope>NUCLEOTIDE SEQUENCE [LARGE SCALE GENOMIC DNA]</scope>
    <source>
        <strain evidence="7">MS0001</strain>
        <tissue evidence="7">Whole body</tissue>
    </source>
</reference>
<evidence type="ECO:0000313" key="8">
    <source>
        <dbReference type="Proteomes" id="UP000078542"/>
    </source>
</evidence>
<evidence type="ECO:0000256" key="1">
    <source>
        <dbReference type="ARBA" id="ARBA00022723"/>
    </source>
</evidence>
<evidence type="ECO:0000256" key="5">
    <source>
        <dbReference type="SAM" id="MobiDB-lite"/>
    </source>
</evidence>
<gene>
    <name evidence="7" type="ORF">ALC62_12423</name>
</gene>
<dbReference type="PROSITE" id="PS50808">
    <property type="entry name" value="ZF_BED"/>
    <property type="match status" value="1"/>
</dbReference>
<dbReference type="Pfam" id="PF02892">
    <property type="entry name" value="zf-BED"/>
    <property type="match status" value="1"/>
</dbReference>
<dbReference type="SMART" id="SM00614">
    <property type="entry name" value="ZnF_BED"/>
    <property type="match status" value="1"/>
</dbReference>
<evidence type="ECO:0000256" key="4">
    <source>
        <dbReference type="PROSITE-ProRule" id="PRU00027"/>
    </source>
</evidence>
<dbReference type="Proteomes" id="UP000078542">
    <property type="component" value="Unassembled WGS sequence"/>
</dbReference>
<keyword evidence="3" id="KW-0862">Zinc</keyword>
<keyword evidence="8" id="KW-1185">Reference proteome</keyword>
<keyword evidence="1" id="KW-0479">Metal-binding</keyword>
<dbReference type="AlphaFoldDB" id="A0A151IB61"/>
<dbReference type="SUPFAM" id="SSF57667">
    <property type="entry name" value="beta-beta-alpha zinc fingers"/>
    <property type="match status" value="1"/>
</dbReference>
<evidence type="ECO:0000313" key="7">
    <source>
        <dbReference type="EMBL" id="KYM96903.1"/>
    </source>
</evidence>
<feature type="domain" description="BED-type" evidence="6">
    <location>
        <begin position="4"/>
        <end position="53"/>
    </location>
</feature>
<evidence type="ECO:0000256" key="2">
    <source>
        <dbReference type="ARBA" id="ARBA00022771"/>
    </source>
</evidence>
<name>A0A151IB61_9HYME</name>
<protein>
    <recommendedName>
        <fullName evidence="6">BED-type domain-containing protein</fullName>
    </recommendedName>
</protein>